<dbReference type="Proteomes" id="UP000887013">
    <property type="component" value="Unassembled WGS sequence"/>
</dbReference>
<protein>
    <submittedName>
        <fullName evidence="1">Uncharacterized protein</fullName>
    </submittedName>
</protein>
<evidence type="ECO:0000313" key="1">
    <source>
        <dbReference type="EMBL" id="GFS90860.1"/>
    </source>
</evidence>
<accession>A0A8X6TBL4</accession>
<comment type="caution">
    <text evidence="1">The sequence shown here is derived from an EMBL/GenBank/DDBJ whole genome shotgun (WGS) entry which is preliminary data.</text>
</comment>
<gene>
    <name evidence="1" type="ORF">NPIL_85511</name>
</gene>
<sequence length="106" mass="11940">MIAETKARINIPPTSVIKDEFTIAAEKEAVAKTKGRIQNICEERKRICQNVSSEIPKNKHNAEVQIYKQNDKLIIGKDGANIKFKDETNTEMDIPAEWAESDVIAI</sequence>
<keyword evidence="2" id="KW-1185">Reference proteome</keyword>
<proteinExistence type="predicted"/>
<dbReference type="AlphaFoldDB" id="A0A8X6TBL4"/>
<name>A0A8X6TBL4_NEPPI</name>
<dbReference type="OrthoDB" id="9995375at2759"/>
<dbReference type="Gene3D" id="3.30.310.210">
    <property type="match status" value="1"/>
</dbReference>
<evidence type="ECO:0000313" key="2">
    <source>
        <dbReference type="Proteomes" id="UP000887013"/>
    </source>
</evidence>
<dbReference type="EMBL" id="BMAW01053399">
    <property type="protein sequence ID" value="GFS90860.1"/>
    <property type="molecule type" value="Genomic_DNA"/>
</dbReference>
<organism evidence="1 2">
    <name type="scientific">Nephila pilipes</name>
    <name type="common">Giant wood spider</name>
    <name type="synonym">Nephila maculata</name>
    <dbReference type="NCBI Taxonomy" id="299642"/>
    <lineage>
        <taxon>Eukaryota</taxon>
        <taxon>Metazoa</taxon>
        <taxon>Ecdysozoa</taxon>
        <taxon>Arthropoda</taxon>
        <taxon>Chelicerata</taxon>
        <taxon>Arachnida</taxon>
        <taxon>Araneae</taxon>
        <taxon>Araneomorphae</taxon>
        <taxon>Entelegynae</taxon>
        <taxon>Araneoidea</taxon>
        <taxon>Nephilidae</taxon>
        <taxon>Nephila</taxon>
    </lineage>
</organism>
<reference evidence="1" key="1">
    <citation type="submission" date="2020-08" db="EMBL/GenBank/DDBJ databases">
        <title>Multicomponent nature underlies the extraordinary mechanical properties of spider dragline silk.</title>
        <authorList>
            <person name="Kono N."/>
            <person name="Nakamura H."/>
            <person name="Mori M."/>
            <person name="Yoshida Y."/>
            <person name="Ohtoshi R."/>
            <person name="Malay A.D."/>
            <person name="Moran D.A.P."/>
            <person name="Tomita M."/>
            <person name="Numata K."/>
            <person name="Arakawa K."/>
        </authorList>
    </citation>
    <scope>NUCLEOTIDE SEQUENCE</scope>
</reference>